<keyword evidence="5 6" id="KW-0472">Membrane</keyword>
<evidence type="ECO:0000256" key="5">
    <source>
        <dbReference type="ARBA" id="ARBA00023136"/>
    </source>
</evidence>
<dbReference type="InterPro" id="IPR004345">
    <property type="entry name" value="TB2_DP1_HVA22"/>
</dbReference>
<feature type="transmembrane region" description="Helical" evidence="6">
    <location>
        <begin position="37"/>
        <end position="58"/>
    </location>
</feature>
<keyword evidence="3 6" id="KW-0812">Transmembrane</keyword>
<evidence type="ECO:0000256" key="3">
    <source>
        <dbReference type="ARBA" id="ARBA00022692"/>
    </source>
</evidence>
<name>A0A7R9TY67_MICPS</name>
<sequence length="151" mass="16648">MIEAILRLYTFFLGFAYPGYASYKAIESASKSDDTQWLTYWVVYAFLLIGESLSEYMLVWIPGYRYVKCALIFWLASPRFKGAAVLYDKVVKDALKKAEPHVDKICALVAKGDVGGVRKEVGPALEAVKGLTASLTGKKAAPPVADEKKAE</sequence>
<evidence type="ECO:0000256" key="2">
    <source>
        <dbReference type="ARBA" id="ARBA00008573"/>
    </source>
</evidence>
<evidence type="ECO:0000313" key="7">
    <source>
        <dbReference type="EMBL" id="CAD8248683.1"/>
    </source>
</evidence>
<accession>A0A7R9TY67</accession>
<evidence type="ECO:0000256" key="6">
    <source>
        <dbReference type="RuleBase" id="RU362006"/>
    </source>
</evidence>
<proteinExistence type="inferred from homology"/>
<comment type="similarity">
    <text evidence="2 6">Belongs to the DP1 family.</text>
</comment>
<protein>
    <recommendedName>
        <fullName evidence="6">HVA22-like protein</fullName>
    </recommendedName>
</protein>
<dbReference type="AlphaFoldDB" id="A0A7R9TY67"/>
<reference evidence="7" key="1">
    <citation type="submission" date="2021-01" db="EMBL/GenBank/DDBJ databases">
        <authorList>
            <person name="Corre E."/>
            <person name="Pelletier E."/>
            <person name="Niang G."/>
            <person name="Scheremetjew M."/>
            <person name="Finn R."/>
            <person name="Kale V."/>
            <person name="Holt S."/>
            <person name="Cochrane G."/>
            <person name="Meng A."/>
            <person name="Brown T."/>
            <person name="Cohen L."/>
        </authorList>
    </citation>
    <scope>NUCLEOTIDE SEQUENCE</scope>
    <source>
        <strain evidence="7">RCC1614</strain>
    </source>
</reference>
<evidence type="ECO:0000256" key="4">
    <source>
        <dbReference type="ARBA" id="ARBA00022989"/>
    </source>
</evidence>
<dbReference type="PANTHER" id="PTHR12300:SF161">
    <property type="entry name" value="RECEPTOR EXPRESSION-ENHANCING PROTEIN"/>
    <property type="match status" value="1"/>
</dbReference>
<evidence type="ECO:0000256" key="1">
    <source>
        <dbReference type="ARBA" id="ARBA00004141"/>
    </source>
</evidence>
<keyword evidence="4 6" id="KW-1133">Transmembrane helix</keyword>
<organism evidence="7">
    <name type="scientific">Micromonas pusilla</name>
    <name type="common">Picoplanktonic green alga</name>
    <name type="synonym">Chromulina pusilla</name>
    <dbReference type="NCBI Taxonomy" id="38833"/>
    <lineage>
        <taxon>Eukaryota</taxon>
        <taxon>Viridiplantae</taxon>
        <taxon>Chlorophyta</taxon>
        <taxon>Mamiellophyceae</taxon>
        <taxon>Mamiellales</taxon>
        <taxon>Mamiellaceae</taxon>
        <taxon>Micromonas</taxon>
    </lineage>
</organism>
<gene>
    <name evidence="7" type="ORF">MPUS1402_LOCUS11331</name>
</gene>
<dbReference type="Pfam" id="PF03134">
    <property type="entry name" value="TB2_DP1_HVA22"/>
    <property type="match status" value="1"/>
</dbReference>
<comment type="subcellular location">
    <subcellularLocation>
        <location evidence="1 6">Membrane</location>
        <topology evidence="1 6">Multi-pass membrane protein</topology>
    </subcellularLocation>
</comment>
<comment type="caution">
    <text evidence="6">Lacks conserved residue(s) required for the propagation of feature annotation.</text>
</comment>
<dbReference type="GO" id="GO:0016020">
    <property type="term" value="C:membrane"/>
    <property type="evidence" value="ECO:0007669"/>
    <property type="project" value="UniProtKB-SubCell"/>
</dbReference>
<dbReference type="PANTHER" id="PTHR12300">
    <property type="entry name" value="HVA22-LIKE PROTEINS"/>
    <property type="match status" value="1"/>
</dbReference>
<dbReference type="EMBL" id="HBDY01014950">
    <property type="protein sequence ID" value="CAD8248683.1"/>
    <property type="molecule type" value="Transcribed_RNA"/>
</dbReference>